<dbReference type="EMBL" id="PEYD01000053">
    <property type="protein sequence ID" value="PIS39272.1"/>
    <property type="molecule type" value="Genomic_DNA"/>
</dbReference>
<protein>
    <recommendedName>
        <fullName evidence="2">Transcription elongation factor GreA/GreB C-terminal domain-containing protein</fullName>
    </recommendedName>
</protein>
<organism evidence="3 4">
    <name type="scientific">Candidatus Nealsonbacteria bacterium CG08_land_8_20_14_0_20_38_20</name>
    <dbReference type="NCBI Taxonomy" id="1974705"/>
    <lineage>
        <taxon>Bacteria</taxon>
        <taxon>Candidatus Nealsoniibacteriota</taxon>
    </lineage>
</organism>
<feature type="domain" description="Transcription elongation factor GreA/GreB C-terminal" evidence="2">
    <location>
        <begin position="83"/>
        <end position="155"/>
    </location>
</feature>
<gene>
    <name evidence="3" type="ORF">COT33_02860</name>
</gene>
<proteinExistence type="predicted"/>
<dbReference type="InterPro" id="IPR036953">
    <property type="entry name" value="GreA/GreB_C_sf"/>
</dbReference>
<dbReference type="SUPFAM" id="SSF54534">
    <property type="entry name" value="FKBP-like"/>
    <property type="match status" value="1"/>
</dbReference>
<dbReference type="Proteomes" id="UP000230088">
    <property type="component" value="Unassembled WGS sequence"/>
</dbReference>
<dbReference type="PIRSF" id="PIRSF006092">
    <property type="entry name" value="GreA_GreB"/>
    <property type="match status" value="1"/>
</dbReference>
<dbReference type="InterPro" id="IPR001437">
    <property type="entry name" value="Tscrpt_elong_fac_GreA/B_C"/>
</dbReference>
<sequence length="157" mass="17727">MIEKRKVLEACIKAQKKRIEDLKQSLERTQQSVREAPSSRQTWSDTSRFQLGSIALETQRQVEEAKIALSQLRMLSVDINVKNIISVGALFTLKDIDTGEVSRYLLISEGGGDSFDIEGEEIMFISVEAPLAKVLLSKKKSDKVIFRDKDLEVVEVQ</sequence>
<evidence type="ECO:0000256" key="1">
    <source>
        <dbReference type="SAM" id="Coils"/>
    </source>
</evidence>
<reference evidence="4" key="1">
    <citation type="submission" date="2017-09" db="EMBL/GenBank/DDBJ databases">
        <title>Depth-based differentiation of microbial function through sediment-hosted aquifers and enrichment of novel symbionts in the deep terrestrial subsurface.</title>
        <authorList>
            <person name="Probst A.J."/>
            <person name="Ladd B."/>
            <person name="Jarett J.K."/>
            <person name="Geller-Mcgrath D.E."/>
            <person name="Sieber C.M.K."/>
            <person name="Emerson J.B."/>
            <person name="Anantharaman K."/>
            <person name="Thomas B.C."/>
            <person name="Malmstrom R."/>
            <person name="Stieglmeier M."/>
            <person name="Klingl A."/>
            <person name="Woyke T."/>
            <person name="Ryan C.M."/>
            <person name="Banfield J.F."/>
        </authorList>
    </citation>
    <scope>NUCLEOTIDE SEQUENCE [LARGE SCALE GENOMIC DNA]</scope>
</reference>
<comment type="caution">
    <text evidence="3">The sequence shown here is derived from an EMBL/GenBank/DDBJ whole genome shotgun (WGS) entry which is preliminary data.</text>
</comment>
<dbReference type="GO" id="GO:0003677">
    <property type="term" value="F:DNA binding"/>
    <property type="evidence" value="ECO:0007669"/>
    <property type="project" value="InterPro"/>
</dbReference>
<dbReference type="AlphaFoldDB" id="A0A2H0YNE8"/>
<dbReference type="Gene3D" id="3.10.50.30">
    <property type="entry name" value="Transcription elongation factor, GreA/GreB, C-terminal domain"/>
    <property type="match status" value="1"/>
</dbReference>
<evidence type="ECO:0000313" key="3">
    <source>
        <dbReference type="EMBL" id="PIS39272.1"/>
    </source>
</evidence>
<evidence type="ECO:0000259" key="2">
    <source>
        <dbReference type="Pfam" id="PF01272"/>
    </source>
</evidence>
<dbReference type="GO" id="GO:0032784">
    <property type="term" value="P:regulation of DNA-templated transcription elongation"/>
    <property type="evidence" value="ECO:0007669"/>
    <property type="project" value="InterPro"/>
</dbReference>
<feature type="coiled-coil region" evidence="1">
    <location>
        <begin position="5"/>
        <end position="36"/>
    </location>
</feature>
<accession>A0A2H0YNE8</accession>
<evidence type="ECO:0000313" key="4">
    <source>
        <dbReference type="Proteomes" id="UP000230088"/>
    </source>
</evidence>
<keyword evidence="1" id="KW-0175">Coiled coil</keyword>
<name>A0A2H0YNE8_9BACT</name>
<dbReference type="InterPro" id="IPR023459">
    <property type="entry name" value="Tscrpt_elong_fac_GreA/B_fam"/>
</dbReference>
<dbReference type="Pfam" id="PF01272">
    <property type="entry name" value="GreA_GreB"/>
    <property type="match status" value="1"/>
</dbReference>
<dbReference type="GO" id="GO:0070063">
    <property type="term" value="F:RNA polymerase binding"/>
    <property type="evidence" value="ECO:0007669"/>
    <property type="project" value="InterPro"/>
</dbReference>